<comment type="caution">
    <text evidence="2">The sequence shown here is derived from an EMBL/GenBank/DDBJ whole genome shotgun (WGS) entry which is preliminary data.</text>
</comment>
<reference evidence="2 3" key="1">
    <citation type="submission" date="2019-07" db="EMBL/GenBank/DDBJ databases">
        <title>Whole genome shotgun sequence of Knoellia locipacati NBRC 109775.</title>
        <authorList>
            <person name="Hosoyama A."/>
            <person name="Uohara A."/>
            <person name="Ohji S."/>
            <person name="Ichikawa N."/>
        </authorList>
    </citation>
    <scope>NUCLEOTIDE SEQUENCE [LARGE SCALE GENOMIC DNA]</scope>
    <source>
        <strain evidence="2 3">NBRC 109775</strain>
    </source>
</reference>
<name>A0A512SZC6_9MICO</name>
<dbReference type="Proteomes" id="UP000321793">
    <property type="component" value="Unassembled WGS sequence"/>
</dbReference>
<evidence type="ECO:0000313" key="2">
    <source>
        <dbReference type="EMBL" id="GEQ13295.1"/>
    </source>
</evidence>
<organism evidence="2 3">
    <name type="scientific">Knoellia locipacati</name>
    <dbReference type="NCBI Taxonomy" id="882824"/>
    <lineage>
        <taxon>Bacteria</taxon>
        <taxon>Bacillati</taxon>
        <taxon>Actinomycetota</taxon>
        <taxon>Actinomycetes</taxon>
        <taxon>Micrococcales</taxon>
        <taxon>Intrasporangiaceae</taxon>
        <taxon>Knoellia</taxon>
    </lineage>
</organism>
<evidence type="ECO:0000313" key="3">
    <source>
        <dbReference type="Proteomes" id="UP000321793"/>
    </source>
</evidence>
<keyword evidence="1" id="KW-0472">Membrane</keyword>
<dbReference type="EMBL" id="BKBA01000004">
    <property type="protein sequence ID" value="GEQ13295.1"/>
    <property type="molecule type" value="Genomic_DNA"/>
</dbReference>
<evidence type="ECO:0000256" key="1">
    <source>
        <dbReference type="SAM" id="Phobius"/>
    </source>
</evidence>
<gene>
    <name evidence="2" type="ORF">KLO01_13420</name>
</gene>
<accession>A0A512SZC6</accession>
<protein>
    <submittedName>
        <fullName evidence="2">Uncharacterized protein</fullName>
    </submittedName>
</protein>
<dbReference type="AlphaFoldDB" id="A0A512SZC6"/>
<feature type="transmembrane region" description="Helical" evidence="1">
    <location>
        <begin position="12"/>
        <end position="30"/>
    </location>
</feature>
<sequence length="43" mass="5076">MEPFFEQYPVLLIPIVILIVEGWNAVKAAVRSWRAKPERVRRP</sequence>
<keyword evidence="1" id="KW-1133">Transmembrane helix</keyword>
<proteinExistence type="predicted"/>
<keyword evidence="3" id="KW-1185">Reference proteome</keyword>
<keyword evidence="1" id="KW-0812">Transmembrane</keyword>
<dbReference type="RefSeq" id="WP_275938372.1">
    <property type="nucleotide sequence ID" value="NZ_BAABDN010000001.1"/>
</dbReference>